<dbReference type="EMBL" id="SNYO01000014">
    <property type="protein sequence ID" value="TDQ46987.1"/>
    <property type="molecule type" value="Genomic_DNA"/>
</dbReference>
<dbReference type="OrthoDB" id="3656034at2"/>
<dbReference type="SUPFAM" id="SSF52540">
    <property type="entry name" value="P-loop containing nucleoside triphosphate hydrolases"/>
    <property type="match status" value="1"/>
</dbReference>
<dbReference type="PROSITE" id="PS00622">
    <property type="entry name" value="HTH_LUXR_1"/>
    <property type="match status" value="1"/>
</dbReference>
<sequence length="914" mass="97687">MTPTPDERLVGRDEELTSLVERLDAVHHGGVVLGLVGEPGVGKSALLAGVTEHARAAGFRVLAARGAHAEAHLPFAALHQLVRPLLPRADRLPEHQRESLLACFAMGDSLVVNPFFSSLAVLELLVDAAAEAPVLVCLDDLHRMDQPSVDALAFVARRIGSERIAMVCASPRPSAPFTDDDAVAWFEVRGLDEAASATLLDARAPGLMPAVRDRIVGHADGNPLALRELAVAVQQGRGWTDTDDEMPMTARLEQAFVARADELDVDARLIVDLAALNDGDDVDEVLAAAASLRPSAGRPAAAAPALDLGLLTVDGDTYRIAHPLVGSALRHAMPAAARREAHAALARVLSAHPDRAVAHRASSASGPDEQIATELEKAATDAQRRGATATAVAWFERAAALSPAPEGRAARLLSAAELGYELGRFAQVEQITAQVSTMSLQVRERSRLTWLAGVFHDGSTSEPAEIRHLVDLSRRARSDDDTDLAMQLLFGAARRVWWRDPGPEVRDDIVRAAHEVGLAAGDPRLLAVLGLSESLETAPAVVGHLEQWPADAGGRPDLAGLLGIAAFCVGDFGRADSFLSAAIQELRTHGRLGLLAEALALRSWAEINLGIFDASRSADEARRLADETGQAVWAATARLALVVDEALSGGWDVHHPLLAEAEDTASRTPNASSSLLAAAQFARGVAALGAERPEPAYGELHRVFVPTDPACQRVQQLWTISYLADAAAHAGRREEAAGLLTGAERLAGDSPATGPTIALEYSRAVLAEPATAEKLFRAALDGAGPMYPWHHARLQLAHGSWLRRQHRTAESRAPLRAARTTFDAAGARPWARRADRELRATGERGWRPAQRPREQLSPQEAQIAELAAQGLSNREIGQRLFLSHRTVGSHLYRVFPKLGVTSRTQLPAVLSHRD</sequence>
<dbReference type="GO" id="GO:0005524">
    <property type="term" value="F:ATP binding"/>
    <property type="evidence" value="ECO:0007669"/>
    <property type="project" value="UniProtKB-KW"/>
</dbReference>
<dbReference type="SMART" id="SM00382">
    <property type="entry name" value="AAA"/>
    <property type="match status" value="1"/>
</dbReference>
<feature type="region of interest" description="Disordered" evidence="3">
    <location>
        <begin position="838"/>
        <end position="858"/>
    </location>
</feature>
<reference evidence="5 6" key="1">
    <citation type="submission" date="2019-03" db="EMBL/GenBank/DDBJ databases">
        <title>Genomic Encyclopedia of Type Strains, Phase IV (KMG-IV): sequencing the most valuable type-strain genomes for metagenomic binning, comparative biology and taxonomic classification.</title>
        <authorList>
            <person name="Goeker M."/>
        </authorList>
    </citation>
    <scope>NUCLEOTIDE SEQUENCE [LARGE SCALE GENOMIC DNA]</scope>
    <source>
        <strain evidence="5 6">DSM 45775</strain>
    </source>
</reference>
<evidence type="ECO:0000313" key="6">
    <source>
        <dbReference type="Proteomes" id="UP000295705"/>
    </source>
</evidence>
<accession>A0A4V3D794</accession>
<dbReference type="AlphaFoldDB" id="A0A4V3D794"/>
<dbReference type="Pfam" id="PF13191">
    <property type="entry name" value="AAA_16"/>
    <property type="match status" value="1"/>
</dbReference>
<dbReference type="PANTHER" id="PTHR16305">
    <property type="entry name" value="TESTICULAR SOLUBLE ADENYLYL CYCLASE"/>
    <property type="match status" value="1"/>
</dbReference>
<keyword evidence="6" id="KW-1185">Reference proteome</keyword>
<dbReference type="InterPro" id="IPR003593">
    <property type="entry name" value="AAA+_ATPase"/>
</dbReference>
<keyword evidence="2" id="KW-0067">ATP-binding</keyword>
<dbReference type="PRINTS" id="PR00038">
    <property type="entry name" value="HTHLUXR"/>
</dbReference>
<comment type="caution">
    <text evidence="5">The sequence shown here is derived from an EMBL/GenBank/DDBJ whole genome shotgun (WGS) entry which is preliminary data.</text>
</comment>
<dbReference type="Pfam" id="PF00196">
    <property type="entry name" value="GerE"/>
    <property type="match status" value="1"/>
</dbReference>
<dbReference type="InterPro" id="IPR000792">
    <property type="entry name" value="Tscrpt_reg_LuxR_C"/>
</dbReference>
<protein>
    <submittedName>
        <fullName evidence="5">Regulatory LuxR family protein</fullName>
    </submittedName>
</protein>
<proteinExistence type="predicted"/>
<keyword evidence="1" id="KW-0547">Nucleotide-binding</keyword>
<evidence type="ECO:0000313" key="5">
    <source>
        <dbReference type="EMBL" id="TDQ46987.1"/>
    </source>
</evidence>
<dbReference type="SMART" id="SM00421">
    <property type="entry name" value="HTH_LUXR"/>
    <property type="match status" value="1"/>
</dbReference>
<dbReference type="InterPro" id="IPR016032">
    <property type="entry name" value="Sig_transdc_resp-reg_C-effctor"/>
</dbReference>
<dbReference type="InterPro" id="IPR041664">
    <property type="entry name" value="AAA_16"/>
</dbReference>
<dbReference type="GO" id="GO:0005737">
    <property type="term" value="C:cytoplasm"/>
    <property type="evidence" value="ECO:0007669"/>
    <property type="project" value="TreeGrafter"/>
</dbReference>
<evidence type="ECO:0000256" key="3">
    <source>
        <dbReference type="SAM" id="MobiDB-lite"/>
    </source>
</evidence>
<dbReference type="PANTHER" id="PTHR16305:SF35">
    <property type="entry name" value="TRANSCRIPTIONAL ACTIVATOR DOMAIN"/>
    <property type="match status" value="1"/>
</dbReference>
<dbReference type="Proteomes" id="UP000295705">
    <property type="component" value="Unassembled WGS sequence"/>
</dbReference>
<dbReference type="GO" id="GO:0006355">
    <property type="term" value="P:regulation of DNA-templated transcription"/>
    <property type="evidence" value="ECO:0007669"/>
    <property type="project" value="InterPro"/>
</dbReference>
<dbReference type="Gene3D" id="1.10.10.10">
    <property type="entry name" value="Winged helix-like DNA-binding domain superfamily/Winged helix DNA-binding domain"/>
    <property type="match status" value="1"/>
</dbReference>
<dbReference type="SUPFAM" id="SSF46894">
    <property type="entry name" value="C-terminal effector domain of the bipartite response regulators"/>
    <property type="match status" value="1"/>
</dbReference>
<evidence type="ECO:0000259" key="4">
    <source>
        <dbReference type="PROSITE" id="PS50043"/>
    </source>
</evidence>
<evidence type="ECO:0000256" key="2">
    <source>
        <dbReference type="ARBA" id="ARBA00022840"/>
    </source>
</evidence>
<dbReference type="GO" id="GO:0003677">
    <property type="term" value="F:DNA binding"/>
    <property type="evidence" value="ECO:0007669"/>
    <property type="project" value="InterPro"/>
</dbReference>
<name>A0A4V3D794_9PSEU</name>
<dbReference type="InterPro" id="IPR036388">
    <property type="entry name" value="WH-like_DNA-bd_sf"/>
</dbReference>
<organism evidence="5 6">
    <name type="scientific">Actinomycetospora succinea</name>
    <dbReference type="NCBI Taxonomy" id="663603"/>
    <lineage>
        <taxon>Bacteria</taxon>
        <taxon>Bacillati</taxon>
        <taxon>Actinomycetota</taxon>
        <taxon>Actinomycetes</taxon>
        <taxon>Pseudonocardiales</taxon>
        <taxon>Pseudonocardiaceae</taxon>
        <taxon>Actinomycetospora</taxon>
    </lineage>
</organism>
<evidence type="ECO:0000256" key="1">
    <source>
        <dbReference type="ARBA" id="ARBA00022741"/>
    </source>
</evidence>
<dbReference type="RefSeq" id="WP_133829910.1">
    <property type="nucleotide sequence ID" value="NZ_BAABHR010000059.1"/>
</dbReference>
<dbReference type="Gene3D" id="3.40.50.300">
    <property type="entry name" value="P-loop containing nucleotide triphosphate hydrolases"/>
    <property type="match status" value="1"/>
</dbReference>
<feature type="compositionally biased region" description="Basic and acidic residues" evidence="3">
    <location>
        <begin position="838"/>
        <end position="854"/>
    </location>
</feature>
<gene>
    <name evidence="5" type="ORF">EV188_11475</name>
</gene>
<dbReference type="GO" id="GO:0004016">
    <property type="term" value="F:adenylate cyclase activity"/>
    <property type="evidence" value="ECO:0007669"/>
    <property type="project" value="TreeGrafter"/>
</dbReference>
<dbReference type="PROSITE" id="PS50043">
    <property type="entry name" value="HTH_LUXR_2"/>
    <property type="match status" value="1"/>
</dbReference>
<feature type="domain" description="HTH luxR-type" evidence="4">
    <location>
        <begin position="849"/>
        <end position="914"/>
    </location>
</feature>
<dbReference type="InterPro" id="IPR027417">
    <property type="entry name" value="P-loop_NTPase"/>
</dbReference>
<dbReference type="CDD" id="cd06170">
    <property type="entry name" value="LuxR_C_like"/>
    <property type="match status" value="1"/>
</dbReference>